<gene>
    <name evidence="2" type="ORF">SAMN05421769_1304</name>
</gene>
<keyword evidence="3" id="KW-1185">Reference proteome</keyword>
<evidence type="ECO:0000256" key="1">
    <source>
        <dbReference type="SAM" id="SignalP"/>
    </source>
</evidence>
<feature type="signal peptide" evidence="1">
    <location>
        <begin position="1"/>
        <end position="25"/>
    </location>
</feature>
<protein>
    <recommendedName>
        <fullName evidence="4">GLPGLI family protein</fullName>
    </recommendedName>
</protein>
<dbReference type="AlphaFoldDB" id="A0A1N6FHC5"/>
<reference evidence="3" key="1">
    <citation type="submission" date="2016-12" db="EMBL/GenBank/DDBJ databases">
        <authorList>
            <person name="Varghese N."/>
            <person name="Submissions S."/>
        </authorList>
    </citation>
    <scope>NUCLEOTIDE SEQUENCE [LARGE SCALE GENOMIC DNA]</scope>
    <source>
        <strain evidence="3">DSM 16779</strain>
    </source>
</reference>
<dbReference type="STRING" id="59733.SAMN05421769_1304"/>
<keyword evidence="1" id="KW-0732">Signal</keyword>
<accession>A0A1N6FHC5</accession>
<evidence type="ECO:0000313" key="2">
    <source>
        <dbReference type="EMBL" id="SIN94644.1"/>
    </source>
</evidence>
<name>A0A1N6FHC5_9FLAO</name>
<sequence>MFHKYFYMKKNFLLLFCFISSFVFSQYSFDYRFLVKNSDEKSDNNNYFDTEILINTQNPNYFIYRYKTNEVRLFDYDKGMTIYFLDKSKNNEVLYKYTGRESFIESENKETEIIEIKEVEKDIFAIRTFKSEKEEANLELKIILQKSEKDLLYFYKLDLGNITPQKILNAFRQKLIQLRGNSNYIITSLERNYTNGYNVKGVKLVKYEKINRVIR</sequence>
<dbReference type="EMBL" id="FSRQ01000001">
    <property type="protein sequence ID" value="SIN94644.1"/>
    <property type="molecule type" value="Genomic_DNA"/>
</dbReference>
<evidence type="ECO:0008006" key="4">
    <source>
        <dbReference type="Google" id="ProtNLM"/>
    </source>
</evidence>
<evidence type="ECO:0000313" key="3">
    <source>
        <dbReference type="Proteomes" id="UP000184782"/>
    </source>
</evidence>
<dbReference type="Proteomes" id="UP000184782">
    <property type="component" value="Unassembled WGS sequence"/>
</dbReference>
<organism evidence="2 3">
    <name type="scientific">Chryseobacterium scophthalmum</name>
    <dbReference type="NCBI Taxonomy" id="59733"/>
    <lineage>
        <taxon>Bacteria</taxon>
        <taxon>Pseudomonadati</taxon>
        <taxon>Bacteroidota</taxon>
        <taxon>Flavobacteriia</taxon>
        <taxon>Flavobacteriales</taxon>
        <taxon>Weeksellaceae</taxon>
        <taxon>Chryseobacterium group</taxon>
        <taxon>Chryseobacterium</taxon>
    </lineage>
</organism>
<feature type="chain" id="PRO_5013269425" description="GLPGLI family protein" evidence="1">
    <location>
        <begin position="26"/>
        <end position="215"/>
    </location>
</feature>
<proteinExistence type="predicted"/>